<name>A0ABP1GS95_9EUKA</name>
<evidence type="ECO:0000313" key="3">
    <source>
        <dbReference type="EMBL" id="CAL5978570.1"/>
    </source>
</evidence>
<reference evidence="3 4" key="1">
    <citation type="submission" date="2024-07" db="EMBL/GenBank/DDBJ databases">
        <authorList>
            <person name="Akdeniz Z."/>
        </authorList>
    </citation>
    <scope>NUCLEOTIDE SEQUENCE [LARGE SCALE GENOMIC DNA]</scope>
</reference>
<gene>
    <name evidence="3" type="ORF">HINF_LOCUS4847</name>
</gene>
<keyword evidence="1" id="KW-0472">Membrane</keyword>
<keyword evidence="4" id="KW-1185">Reference proteome</keyword>
<proteinExistence type="predicted"/>
<keyword evidence="2" id="KW-0732">Signal</keyword>
<feature type="chain" id="PRO_5047200193" evidence="2">
    <location>
        <begin position="18"/>
        <end position="223"/>
    </location>
</feature>
<keyword evidence="1" id="KW-1133">Transmembrane helix</keyword>
<dbReference type="EMBL" id="CAXDID020000009">
    <property type="protein sequence ID" value="CAL5978570.1"/>
    <property type="molecule type" value="Genomic_DNA"/>
</dbReference>
<comment type="caution">
    <text evidence="3">The sequence shown here is derived from an EMBL/GenBank/DDBJ whole genome shotgun (WGS) entry which is preliminary data.</text>
</comment>
<sequence>MQTLAQLIILLPIGLSAYRYLQTGKQYTNQEISFSTLQAQTILSTKALNSTSVRSIYAPGYDTSGIRLCNQVKLSDKIIDSYIQDTYSLTLPFNNYAIWDNGTTYQRQITTEGQLQFLNPNIIQHIRHYAYDTTSCDPFKPFLQSKYKYIVFSTSNPVPIQQDYTIQIQIQYLNQSVMHTINIVNAFVYISLVLVVLNSIPWKKKTKIEFEFDDEKNETEVVL</sequence>
<feature type="transmembrane region" description="Helical" evidence="1">
    <location>
        <begin position="177"/>
        <end position="197"/>
    </location>
</feature>
<evidence type="ECO:0000256" key="2">
    <source>
        <dbReference type="SAM" id="SignalP"/>
    </source>
</evidence>
<keyword evidence="1" id="KW-0812">Transmembrane</keyword>
<evidence type="ECO:0000256" key="1">
    <source>
        <dbReference type="SAM" id="Phobius"/>
    </source>
</evidence>
<organism evidence="3 4">
    <name type="scientific">Hexamita inflata</name>
    <dbReference type="NCBI Taxonomy" id="28002"/>
    <lineage>
        <taxon>Eukaryota</taxon>
        <taxon>Metamonada</taxon>
        <taxon>Diplomonadida</taxon>
        <taxon>Hexamitidae</taxon>
        <taxon>Hexamitinae</taxon>
        <taxon>Hexamita</taxon>
    </lineage>
</organism>
<feature type="signal peptide" evidence="2">
    <location>
        <begin position="1"/>
        <end position="17"/>
    </location>
</feature>
<dbReference type="Proteomes" id="UP001642409">
    <property type="component" value="Unassembled WGS sequence"/>
</dbReference>
<protein>
    <submittedName>
        <fullName evidence="3">Hypothetical_protein</fullName>
    </submittedName>
</protein>
<accession>A0ABP1GS95</accession>
<evidence type="ECO:0000313" key="4">
    <source>
        <dbReference type="Proteomes" id="UP001642409"/>
    </source>
</evidence>